<evidence type="ECO:0000256" key="6">
    <source>
        <dbReference type="ARBA" id="ARBA00048612"/>
    </source>
</evidence>
<comment type="similarity">
    <text evidence="2 7">Belongs to the NDUFAF7 family.</text>
</comment>
<evidence type="ECO:0000256" key="2">
    <source>
        <dbReference type="ARBA" id="ARBA00005891"/>
    </source>
</evidence>
<dbReference type="PANTHER" id="PTHR12049">
    <property type="entry name" value="PROTEIN ARGININE METHYLTRANSFERASE NDUFAF7, MITOCHONDRIAL"/>
    <property type="match status" value="1"/>
</dbReference>
<keyword evidence="5 7" id="KW-0496">Mitochondrion</keyword>
<organism evidence="8 9">
    <name type="scientific">Laodelphax striatellus</name>
    <name type="common">Small brown planthopper</name>
    <name type="synonym">Delphax striatella</name>
    <dbReference type="NCBI Taxonomy" id="195883"/>
    <lineage>
        <taxon>Eukaryota</taxon>
        <taxon>Metazoa</taxon>
        <taxon>Ecdysozoa</taxon>
        <taxon>Arthropoda</taxon>
        <taxon>Hexapoda</taxon>
        <taxon>Insecta</taxon>
        <taxon>Pterygota</taxon>
        <taxon>Neoptera</taxon>
        <taxon>Paraneoptera</taxon>
        <taxon>Hemiptera</taxon>
        <taxon>Auchenorrhyncha</taxon>
        <taxon>Fulgoroidea</taxon>
        <taxon>Delphacidae</taxon>
        <taxon>Criomorphinae</taxon>
        <taxon>Laodelphax</taxon>
    </lineage>
</organism>
<dbReference type="Pfam" id="PF02636">
    <property type="entry name" value="Methyltransf_28"/>
    <property type="match status" value="1"/>
</dbReference>
<dbReference type="OrthoDB" id="438553at2759"/>
<reference evidence="8 9" key="1">
    <citation type="journal article" date="2017" name="Gigascience">
        <title>Genome sequence of the small brown planthopper, Laodelphax striatellus.</title>
        <authorList>
            <person name="Zhu J."/>
            <person name="Jiang F."/>
            <person name="Wang X."/>
            <person name="Yang P."/>
            <person name="Bao Y."/>
            <person name="Zhao W."/>
            <person name="Wang W."/>
            <person name="Lu H."/>
            <person name="Wang Q."/>
            <person name="Cui N."/>
            <person name="Li J."/>
            <person name="Chen X."/>
            <person name="Luo L."/>
            <person name="Yu J."/>
            <person name="Kang L."/>
            <person name="Cui F."/>
        </authorList>
    </citation>
    <scope>NUCLEOTIDE SEQUENCE [LARGE SCALE GENOMIC DNA]</scope>
    <source>
        <strain evidence="8">Lst14</strain>
    </source>
</reference>
<evidence type="ECO:0000256" key="7">
    <source>
        <dbReference type="RuleBase" id="RU364114"/>
    </source>
</evidence>
<comment type="subcellular location">
    <subcellularLocation>
        <location evidence="1 7">Mitochondrion</location>
    </subcellularLocation>
</comment>
<gene>
    <name evidence="8" type="ORF">LSTR_LSTR012506</name>
</gene>
<evidence type="ECO:0000256" key="4">
    <source>
        <dbReference type="ARBA" id="ARBA00022679"/>
    </source>
</evidence>
<accession>A0A482XMH6</accession>
<dbReference type="InParanoid" id="A0A482XMH6"/>
<dbReference type="STRING" id="195883.A0A482XMH6"/>
<dbReference type="EMBL" id="QKKF02006307">
    <property type="protein sequence ID" value="RZF46431.1"/>
    <property type="molecule type" value="Genomic_DNA"/>
</dbReference>
<comment type="function">
    <text evidence="7">Arginine methyltransferase involved in the assembly or stability of mitochondrial NADH:ubiquinone oxidoreductase complex (complex I).</text>
</comment>
<dbReference type="FunCoup" id="A0A482XMH6">
    <property type="interactions" value="1246"/>
</dbReference>
<dbReference type="PANTHER" id="PTHR12049:SF7">
    <property type="entry name" value="PROTEIN ARGININE METHYLTRANSFERASE NDUFAF7, MITOCHONDRIAL"/>
    <property type="match status" value="1"/>
</dbReference>
<keyword evidence="9" id="KW-1185">Reference proteome</keyword>
<evidence type="ECO:0000313" key="8">
    <source>
        <dbReference type="EMBL" id="RZF46431.1"/>
    </source>
</evidence>
<dbReference type="GO" id="GO:0005739">
    <property type="term" value="C:mitochondrion"/>
    <property type="evidence" value="ECO:0007669"/>
    <property type="project" value="UniProtKB-SubCell"/>
</dbReference>
<evidence type="ECO:0000256" key="1">
    <source>
        <dbReference type="ARBA" id="ARBA00004173"/>
    </source>
</evidence>
<keyword evidence="3 7" id="KW-0489">Methyltransferase</keyword>
<dbReference type="GO" id="GO:0032259">
    <property type="term" value="P:methylation"/>
    <property type="evidence" value="ECO:0007669"/>
    <property type="project" value="UniProtKB-KW"/>
</dbReference>
<evidence type="ECO:0000256" key="5">
    <source>
        <dbReference type="ARBA" id="ARBA00023128"/>
    </source>
</evidence>
<comment type="catalytic activity">
    <reaction evidence="6 7">
        <text>L-arginyl-[protein] + 2 S-adenosyl-L-methionine = N(omega),N(omega)'-dimethyl-L-arginyl-[protein] + 2 S-adenosyl-L-homocysteine + 2 H(+)</text>
        <dbReference type="Rhea" id="RHEA:48108"/>
        <dbReference type="Rhea" id="RHEA-COMP:10532"/>
        <dbReference type="Rhea" id="RHEA-COMP:11992"/>
        <dbReference type="ChEBI" id="CHEBI:15378"/>
        <dbReference type="ChEBI" id="CHEBI:29965"/>
        <dbReference type="ChEBI" id="CHEBI:57856"/>
        <dbReference type="ChEBI" id="CHEBI:59789"/>
        <dbReference type="ChEBI" id="CHEBI:88221"/>
        <dbReference type="EC" id="2.1.1.320"/>
    </reaction>
</comment>
<dbReference type="Proteomes" id="UP000291343">
    <property type="component" value="Unassembled WGS sequence"/>
</dbReference>
<dbReference type="Gene3D" id="3.40.50.12710">
    <property type="match status" value="1"/>
</dbReference>
<evidence type="ECO:0000256" key="3">
    <source>
        <dbReference type="ARBA" id="ARBA00022603"/>
    </source>
</evidence>
<dbReference type="SMR" id="A0A482XMH6"/>
<dbReference type="EC" id="2.1.1.320" evidence="7"/>
<dbReference type="InterPro" id="IPR029063">
    <property type="entry name" value="SAM-dependent_MTases_sf"/>
</dbReference>
<dbReference type="GO" id="GO:0035243">
    <property type="term" value="F:protein-arginine omega-N symmetric methyltransferase activity"/>
    <property type="evidence" value="ECO:0007669"/>
    <property type="project" value="UniProtKB-EC"/>
</dbReference>
<proteinExistence type="inferred from homology"/>
<comment type="caution">
    <text evidence="8">The sequence shown here is derived from an EMBL/GenBank/DDBJ whole genome shotgun (WGS) entry which is preliminary data.</text>
</comment>
<keyword evidence="4 7" id="KW-0808">Transferase</keyword>
<dbReference type="GO" id="GO:0032981">
    <property type="term" value="P:mitochondrial respiratory chain complex I assembly"/>
    <property type="evidence" value="ECO:0007669"/>
    <property type="project" value="TreeGrafter"/>
</dbReference>
<name>A0A482XMH6_LAOST</name>
<dbReference type="InterPro" id="IPR003788">
    <property type="entry name" value="NDUFAF7"/>
</dbReference>
<dbReference type="AlphaFoldDB" id="A0A482XMH6"/>
<sequence>MLNLKMFVFGKSMSRSVSASRLLYHSSHINFSNIFSSTNCSMCHFSTSSQTDIIPGAMTLPRYLNSVVKFKGPISVFEYMREALTNPLHGYYMHNDVFGQSGDFITSPEINQMFGELISIWIANEWMKLNKPKPLHLIELGPGRGTMMSDILRVFKKLNLLDNVSCHLVEASPKMTRLQAKSLLIDPKTLNDEPNDTQCYCSGVTGDGVHVYWYNHFKSVPPAFSVVVAHEFFDALPIHKFRIILFQKTDKGWREVLIDSDPTDLEGKRFRYVLSPSPTVATKLFVKESDPRCEFEVSPESRIIMNELAIRLEQFGGMALIADYGHDGSLPSVDTFRAYKGHKQIDPLYDPGSADLTADVDFSYLKNNTLNKLISLGPITQKEFLSRMQIGVRMKALLEKCKDEEAKKSIVSGYNMMMDPEQMGERFKFMCFFPGVLKDYLEKMPVAGFSS</sequence>
<dbReference type="SUPFAM" id="SSF53335">
    <property type="entry name" value="S-adenosyl-L-methionine-dependent methyltransferases"/>
    <property type="match status" value="1"/>
</dbReference>
<dbReference type="InterPro" id="IPR038375">
    <property type="entry name" value="NDUFAF7_sf"/>
</dbReference>
<protein>
    <recommendedName>
        <fullName evidence="7">Protein arginine methyltransferase NDUFAF7</fullName>
        <ecNumber evidence="7">2.1.1.320</ecNumber>
    </recommendedName>
</protein>
<evidence type="ECO:0000313" key="9">
    <source>
        <dbReference type="Proteomes" id="UP000291343"/>
    </source>
</evidence>